<dbReference type="SUPFAM" id="SSF46785">
    <property type="entry name" value="Winged helix' DNA-binding domain"/>
    <property type="match status" value="1"/>
</dbReference>
<protein>
    <submittedName>
        <fullName evidence="2">Transcriptional regulator, ArsR family</fullName>
    </submittedName>
</protein>
<dbReference type="GO" id="GO:0003700">
    <property type="term" value="F:DNA-binding transcription factor activity"/>
    <property type="evidence" value="ECO:0007669"/>
    <property type="project" value="InterPro"/>
</dbReference>
<evidence type="ECO:0000259" key="1">
    <source>
        <dbReference type="Pfam" id="PF01022"/>
    </source>
</evidence>
<evidence type="ECO:0000313" key="3">
    <source>
        <dbReference type="Proteomes" id="UP000008138"/>
    </source>
</evidence>
<dbReference type="InterPro" id="IPR036390">
    <property type="entry name" value="WH_DNA-bd_sf"/>
</dbReference>
<gene>
    <name evidence="2" type="ordered locus">TUZN_0382</name>
</gene>
<dbReference type="AlphaFoldDB" id="F2L2U0"/>
<accession>F2L2U0</accession>
<dbReference type="KEGG" id="tuz:TUZN_0382"/>
<feature type="domain" description="HTH arsR-type" evidence="1">
    <location>
        <begin position="2"/>
        <end position="31"/>
    </location>
</feature>
<dbReference type="Gene3D" id="1.10.10.10">
    <property type="entry name" value="Winged helix-like DNA-binding domain superfamily/Winged helix DNA-binding domain"/>
    <property type="match status" value="1"/>
</dbReference>
<evidence type="ECO:0000313" key="2">
    <source>
        <dbReference type="EMBL" id="AEA11878.1"/>
    </source>
</evidence>
<dbReference type="eggNOG" id="arCOG00731">
    <property type="taxonomic scope" value="Archaea"/>
</dbReference>
<dbReference type="Proteomes" id="UP000008138">
    <property type="component" value="Chromosome"/>
</dbReference>
<keyword evidence="3" id="KW-1185">Reference proteome</keyword>
<sequence length="68" mass="7830">MNAHQLSKELDMDYKTARHHLEVLEKNGLVERLGEGYGAVYALSEPLQRNWDLIVEAAKYLGYDTLDH</sequence>
<dbReference type="STRING" id="999630.TUZN_0382"/>
<dbReference type="InterPro" id="IPR011991">
    <property type="entry name" value="ArsR-like_HTH"/>
</dbReference>
<reference key="2">
    <citation type="submission" date="2011-03" db="EMBL/GenBank/DDBJ databases">
        <title>Complete genome sequence of the thermoacidophilic crenarchaeon Thermoproteus uzoniensis 768-20.</title>
        <authorList>
            <person name="Mardanov A.V."/>
            <person name="Gumerov V.M."/>
            <person name="Beletsky A.V."/>
            <person name="Prokofeva M.I."/>
            <person name="Bonch-Osmolovskaya E.A."/>
            <person name="Ravin N.V."/>
            <person name="Skryabin K.G."/>
        </authorList>
    </citation>
    <scope>NUCLEOTIDE SEQUENCE</scope>
    <source>
        <strain>768-20</strain>
    </source>
</reference>
<dbReference type="InterPro" id="IPR001845">
    <property type="entry name" value="HTH_ArsR_DNA-bd_dom"/>
</dbReference>
<dbReference type="Pfam" id="PF01022">
    <property type="entry name" value="HTH_5"/>
    <property type="match status" value="1"/>
</dbReference>
<dbReference type="CDD" id="cd00090">
    <property type="entry name" value="HTH_ARSR"/>
    <property type="match status" value="1"/>
</dbReference>
<reference evidence="2 3" key="1">
    <citation type="journal article" date="2011" name="J. Bacteriol.">
        <title>Complete genome sequence of the thermoacidophilic crenarchaeon Thermoproteus uzoniensis 768-20.</title>
        <authorList>
            <person name="Mardanov A.V."/>
            <person name="Gumerov V.M."/>
            <person name="Beletsky A.V."/>
            <person name="Prokofeva M.I."/>
            <person name="Bonch-Osmolovskaya E.A."/>
            <person name="Ravin N.V."/>
            <person name="Skryabin K.G."/>
        </authorList>
    </citation>
    <scope>NUCLEOTIDE SEQUENCE [LARGE SCALE GENOMIC DNA]</scope>
    <source>
        <strain evidence="2 3">768-20</strain>
    </source>
</reference>
<organism evidence="2 3">
    <name type="scientific">Thermoproteus uzoniensis (strain 768-20)</name>
    <dbReference type="NCBI Taxonomy" id="999630"/>
    <lineage>
        <taxon>Archaea</taxon>
        <taxon>Thermoproteota</taxon>
        <taxon>Thermoprotei</taxon>
        <taxon>Thermoproteales</taxon>
        <taxon>Thermoproteaceae</taxon>
        <taxon>Thermoproteus</taxon>
    </lineage>
</organism>
<proteinExistence type="predicted"/>
<dbReference type="HOGENOM" id="CLU_2784329_0_0_2"/>
<name>F2L2U0_THEU7</name>
<dbReference type="EMBL" id="CP002590">
    <property type="protein sequence ID" value="AEA11878.1"/>
    <property type="molecule type" value="Genomic_DNA"/>
</dbReference>
<dbReference type="InterPro" id="IPR036388">
    <property type="entry name" value="WH-like_DNA-bd_sf"/>
</dbReference>